<evidence type="ECO:0000313" key="2">
    <source>
        <dbReference type="Proteomes" id="UP000722111"/>
    </source>
</evidence>
<protein>
    <submittedName>
        <fullName evidence="1">Uncharacterized protein</fullName>
    </submittedName>
</protein>
<feature type="non-terminal residue" evidence="1">
    <location>
        <position position="1"/>
    </location>
</feature>
<name>A0ABS0BUB9_9PSED</name>
<reference evidence="1 2" key="1">
    <citation type="submission" date="2020-08" db="EMBL/GenBank/DDBJ databases">
        <title>Description of novel Pseudomonas species.</title>
        <authorList>
            <person name="Duman M."/>
            <person name="Mulet M."/>
            <person name="Altun S."/>
            <person name="Saticioglu I.B."/>
            <person name="Lalucat J."/>
            <person name="Garcia-Valdes E."/>
        </authorList>
    </citation>
    <scope>NUCLEOTIDE SEQUENCE [LARGE SCALE GENOMIC DNA]</scope>
    <source>
        <strain evidence="1 2">P155</strain>
    </source>
</reference>
<comment type="caution">
    <text evidence="1">The sequence shown here is derived from an EMBL/GenBank/DDBJ whole genome shotgun (WGS) entry which is preliminary data.</text>
</comment>
<organism evidence="1 2">
    <name type="scientific">Pseudomonas neuropathica</name>
    <dbReference type="NCBI Taxonomy" id="2730425"/>
    <lineage>
        <taxon>Bacteria</taxon>
        <taxon>Pseudomonadati</taxon>
        <taxon>Pseudomonadota</taxon>
        <taxon>Gammaproteobacteria</taxon>
        <taxon>Pseudomonadales</taxon>
        <taxon>Pseudomonadaceae</taxon>
        <taxon>Pseudomonas</taxon>
    </lineage>
</organism>
<dbReference type="EMBL" id="JACOPX010000045">
    <property type="protein sequence ID" value="MBF6037239.1"/>
    <property type="molecule type" value="Genomic_DNA"/>
</dbReference>
<gene>
    <name evidence="1" type="ORF">H8F23_28675</name>
</gene>
<keyword evidence="2" id="KW-1185">Reference proteome</keyword>
<dbReference type="Proteomes" id="UP000722111">
    <property type="component" value="Unassembled WGS sequence"/>
</dbReference>
<proteinExistence type="predicted"/>
<evidence type="ECO:0000313" key="1">
    <source>
        <dbReference type="EMBL" id="MBF6037239.1"/>
    </source>
</evidence>
<dbReference type="RefSeq" id="WP_194936574.1">
    <property type="nucleotide sequence ID" value="NZ_JACOPX010000045.1"/>
</dbReference>
<sequence>GLRRLVVECKFPPAPCDFLELCRRVDDLPPVEHAWHEALQGKYTHEAVKVAAEATGTFDLRQAKATDKALYQRFERNYAIVQRRAQNAQPLDGKIPTGIGHESKTPRQIQLAASHQEARDLMAAQNIPTDPKAARALLLAKMGIRRPA</sequence>
<accession>A0ABS0BUB9</accession>